<keyword evidence="2" id="KW-0597">Phosphoprotein</keyword>
<evidence type="ECO:0000256" key="1">
    <source>
        <dbReference type="ARBA" id="ARBA00023125"/>
    </source>
</evidence>
<gene>
    <name evidence="6" type="ORF">QHF89_24525</name>
</gene>
<dbReference type="InterPro" id="IPR011006">
    <property type="entry name" value="CheY-like_superfamily"/>
</dbReference>
<reference evidence="6 7" key="1">
    <citation type="submission" date="2023-04" db="EMBL/GenBank/DDBJ databases">
        <title>The genome sequence of Polyangium sorediatum DSM14670.</title>
        <authorList>
            <person name="Zhang X."/>
        </authorList>
    </citation>
    <scope>NUCLEOTIDE SEQUENCE [LARGE SCALE GENOMIC DNA]</scope>
    <source>
        <strain evidence="6 7">DSM 14670</strain>
    </source>
</reference>
<dbReference type="SMART" id="SM00862">
    <property type="entry name" value="Trans_reg_C"/>
    <property type="match status" value="1"/>
</dbReference>
<evidence type="ECO:0000313" key="6">
    <source>
        <dbReference type="EMBL" id="MDI1432684.1"/>
    </source>
</evidence>
<dbReference type="Proteomes" id="UP001160301">
    <property type="component" value="Unassembled WGS sequence"/>
</dbReference>
<dbReference type="InterPro" id="IPR039420">
    <property type="entry name" value="WalR-like"/>
</dbReference>
<feature type="modified residue" description="4-aspartylphosphate" evidence="2">
    <location>
        <position position="57"/>
    </location>
</feature>
<dbReference type="Pfam" id="PF00486">
    <property type="entry name" value="Trans_reg_C"/>
    <property type="match status" value="1"/>
</dbReference>
<protein>
    <submittedName>
        <fullName evidence="6">Response regulator transcription factor</fullName>
    </submittedName>
</protein>
<dbReference type="InterPro" id="IPR036388">
    <property type="entry name" value="WH-like_DNA-bd_sf"/>
</dbReference>
<dbReference type="PROSITE" id="PS50110">
    <property type="entry name" value="RESPONSE_REGULATORY"/>
    <property type="match status" value="1"/>
</dbReference>
<accession>A0ABT6NWJ4</accession>
<proteinExistence type="predicted"/>
<feature type="DNA-binding region" description="OmpR/PhoB-type" evidence="3">
    <location>
        <begin position="129"/>
        <end position="225"/>
    </location>
</feature>
<sequence length="229" mass="25294">MSDPKAKPRLLVVEDDMQVLQGLVSGLARAGFDVTVAMDGDAATQLALQPFDALVLDLMLPGRTGFDVLAALSGRVSIPVIVLSARTELSSRMKSFELGAVDFVPKPFWIEELVVRLRTRLALREQVPPRTLAVGSVFLDLDRRTATRDGEDIGLTRFEFNILSWLVERPGRAVSRRALAESTLSEDAGVIERTVDTHVSRIRKKLGHDGKRITTVWGIGYRYTPAEEP</sequence>
<evidence type="ECO:0000313" key="7">
    <source>
        <dbReference type="Proteomes" id="UP001160301"/>
    </source>
</evidence>
<dbReference type="SMART" id="SM00448">
    <property type="entry name" value="REC"/>
    <property type="match status" value="1"/>
</dbReference>
<dbReference type="InterPro" id="IPR001789">
    <property type="entry name" value="Sig_transdc_resp-reg_receiver"/>
</dbReference>
<dbReference type="RefSeq" id="WP_284720898.1">
    <property type="nucleotide sequence ID" value="NZ_JARZHI010000022.1"/>
</dbReference>
<comment type="caution">
    <text evidence="6">The sequence shown here is derived from an EMBL/GenBank/DDBJ whole genome shotgun (WGS) entry which is preliminary data.</text>
</comment>
<evidence type="ECO:0000259" key="5">
    <source>
        <dbReference type="PROSITE" id="PS51755"/>
    </source>
</evidence>
<dbReference type="SUPFAM" id="SSF52172">
    <property type="entry name" value="CheY-like"/>
    <property type="match status" value="1"/>
</dbReference>
<dbReference type="Gene3D" id="1.10.10.10">
    <property type="entry name" value="Winged helix-like DNA-binding domain superfamily/Winged helix DNA-binding domain"/>
    <property type="match status" value="1"/>
</dbReference>
<dbReference type="InterPro" id="IPR001867">
    <property type="entry name" value="OmpR/PhoB-type_DNA-bd"/>
</dbReference>
<organism evidence="6 7">
    <name type="scientific">Polyangium sorediatum</name>
    <dbReference type="NCBI Taxonomy" id="889274"/>
    <lineage>
        <taxon>Bacteria</taxon>
        <taxon>Pseudomonadati</taxon>
        <taxon>Myxococcota</taxon>
        <taxon>Polyangia</taxon>
        <taxon>Polyangiales</taxon>
        <taxon>Polyangiaceae</taxon>
        <taxon>Polyangium</taxon>
    </lineage>
</organism>
<dbReference type="EMBL" id="JARZHI010000022">
    <property type="protein sequence ID" value="MDI1432684.1"/>
    <property type="molecule type" value="Genomic_DNA"/>
</dbReference>
<dbReference type="PROSITE" id="PS51755">
    <property type="entry name" value="OMPR_PHOB"/>
    <property type="match status" value="1"/>
</dbReference>
<keyword evidence="1 3" id="KW-0238">DNA-binding</keyword>
<dbReference type="PANTHER" id="PTHR48111">
    <property type="entry name" value="REGULATOR OF RPOS"/>
    <property type="match status" value="1"/>
</dbReference>
<dbReference type="Gene3D" id="3.40.50.2300">
    <property type="match status" value="1"/>
</dbReference>
<evidence type="ECO:0000256" key="2">
    <source>
        <dbReference type="PROSITE-ProRule" id="PRU00169"/>
    </source>
</evidence>
<dbReference type="PANTHER" id="PTHR48111:SF37">
    <property type="entry name" value="RESPONSE REGULATOR PROTEIN CARR"/>
    <property type="match status" value="1"/>
</dbReference>
<evidence type="ECO:0000259" key="4">
    <source>
        <dbReference type="PROSITE" id="PS50110"/>
    </source>
</evidence>
<evidence type="ECO:0000256" key="3">
    <source>
        <dbReference type="PROSITE-ProRule" id="PRU01091"/>
    </source>
</evidence>
<name>A0ABT6NWJ4_9BACT</name>
<dbReference type="Pfam" id="PF00072">
    <property type="entry name" value="Response_reg"/>
    <property type="match status" value="1"/>
</dbReference>
<feature type="domain" description="OmpR/PhoB-type" evidence="5">
    <location>
        <begin position="129"/>
        <end position="225"/>
    </location>
</feature>
<keyword evidence="7" id="KW-1185">Reference proteome</keyword>
<dbReference type="CDD" id="cd00383">
    <property type="entry name" value="trans_reg_C"/>
    <property type="match status" value="1"/>
</dbReference>
<feature type="domain" description="Response regulatory" evidence="4">
    <location>
        <begin position="9"/>
        <end position="121"/>
    </location>
</feature>